<keyword evidence="12" id="KW-0256">Endoplasmic reticulum</keyword>
<feature type="signal peptide" evidence="21">
    <location>
        <begin position="1"/>
        <end position="21"/>
    </location>
</feature>
<evidence type="ECO:0000256" key="18">
    <source>
        <dbReference type="ARBA" id="ARBA00023228"/>
    </source>
</evidence>
<dbReference type="Gene3D" id="3.40.630.10">
    <property type="entry name" value="Zn peptidases"/>
    <property type="match status" value="1"/>
</dbReference>
<dbReference type="PANTHER" id="PTHR12053:SF3">
    <property type="entry name" value="CARBOXYPEPTIDASE Q"/>
    <property type="match status" value="1"/>
</dbReference>
<evidence type="ECO:0000256" key="21">
    <source>
        <dbReference type="SAM" id="SignalP"/>
    </source>
</evidence>
<organism evidence="24 25">
    <name type="scientific">Arcicella rosea</name>
    <dbReference type="NCBI Taxonomy" id="502909"/>
    <lineage>
        <taxon>Bacteria</taxon>
        <taxon>Pseudomonadati</taxon>
        <taxon>Bacteroidota</taxon>
        <taxon>Cytophagia</taxon>
        <taxon>Cytophagales</taxon>
        <taxon>Flectobacillaceae</taxon>
        <taxon>Arcicella</taxon>
    </lineage>
</organism>
<dbReference type="PANTHER" id="PTHR12053">
    <property type="entry name" value="PROTEASE FAMILY M28 PLASMA GLUTAMATE CARBOXYPEPTIDASE-RELATED"/>
    <property type="match status" value="1"/>
</dbReference>
<evidence type="ECO:0000256" key="17">
    <source>
        <dbReference type="ARBA" id="ARBA00023180"/>
    </source>
</evidence>
<keyword evidence="18" id="KW-0458">Lysosome</keyword>
<dbReference type="InterPro" id="IPR046450">
    <property type="entry name" value="PA_dom_sf"/>
</dbReference>
<sequence length="497" mass="55154">MKINLYFFLILILITSTAAFSPLVDEDEELIETFKQINDEVLANSRAYETLGDACKTIGHRLTGSPNGKKAEEYTYNLLKSYGFKDVKYQPFQVEAWSRDTVTLSIAPRKSDNFQDVEVVSLAMTPVEAKVTAELVDVGNGLEPDFQAVKEQLPGKIALVNLGLLAPFKGTRNLHRSEKTALAMQYGAAGVIFVNTVKGNVLLTGTASVTGSLIAIPAVCVSLESGIRIRSWMSEQANLMGVIDMKNFSKMIKARNVIATIKGDNKKYRDEKIVIGGHLDSWDLATGALDNGIGSFSILDIARAFKALNLKSKRTIEFVMFMGEEEGLLGSKAMIERSKKNNSLEKVAFMFNLDMANNANGFNTSGREEMVALFTKIGEYMKKASPEYKNNVINQAGLHSDHQSFMLEGIPTASPIGGISPDAVGCYHANCDRFDLINKNEMVNTVRYTAMMLYGIANVDKIPAKKLDYYSTRDFFIKQNLRKELELGREWKWGTEE</sequence>
<keyword evidence="13" id="KW-0862">Zinc</keyword>
<comment type="subcellular location">
    <subcellularLocation>
        <location evidence="1">Endoplasmic reticulum</location>
    </subcellularLocation>
    <subcellularLocation>
        <location evidence="3">Golgi apparatus</location>
    </subcellularLocation>
    <subcellularLocation>
        <location evidence="2">Lysosome</location>
    </subcellularLocation>
    <subcellularLocation>
        <location evidence="4">Secreted</location>
    </subcellularLocation>
</comment>
<dbReference type="Gene3D" id="3.50.30.30">
    <property type="match status" value="1"/>
</dbReference>
<evidence type="ECO:0000259" key="23">
    <source>
        <dbReference type="Pfam" id="PF04389"/>
    </source>
</evidence>
<dbReference type="RefSeq" id="WP_184137570.1">
    <property type="nucleotide sequence ID" value="NZ_JACHKT010000051.1"/>
</dbReference>
<accession>A0A841EWZ2</accession>
<keyword evidence="16" id="KW-0865">Zymogen</keyword>
<dbReference type="SUPFAM" id="SSF52025">
    <property type="entry name" value="PA domain"/>
    <property type="match status" value="1"/>
</dbReference>
<proteinExistence type="predicted"/>
<evidence type="ECO:0000256" key="19">
    <source>
        <dbReference type="ARBA" id="ARBA00025833"/>
    </source>
</evidence>
<evidence type="ECO:0000256" key="14">
    <source>
        <dbReference type="ARBA" id="ARBA00023034"/>
    </source>
</evidence>
<dbReference type="EMBL" id="JACHKT010000051">
    <property type="protein sequence ID" value="MBB6005603.1"/>
    <property type="molecule type" value="Genomic_DNA"/>
</dbReference>
<reference evidence="24 25" key="1">
    <citation type="submission" date="2020-08" db="EMBL/GenBank/DDBJ databases">
        <title>Functional genomics of gut bacteria from endangered species of beetles.</title>
        <authorList>
            <person name="Carlos-Shanley C."/>
        </authorList>
    </citation>
    <scope>NUCLEOTIDE SEQUENCE [LARGE SCALE GENOMIC DNA]</scope>
    <source>
        <strain evidence="24 25">S00070</strain>
    </source>
</reference>
<dbReference type="GO" id="GO:0005764">
    <property type="term" value="C:lysosome"/>
    <property type="evidence" value="ECO:0007669"/>
    <property type="project" value="UniProtKB-SubCell"/>
</dbReference>
<evidence type="ECO:0000256" key="11">
    <source>
        <dbReference type="ARBA" id="ARBA00022801"/>
    </source>
</evidence>
<dbReference type="Proteomes" id="UP000524404">
    <property type="component" value="Unassembled WGS sequence"/>
</dbReference>
<evidence type="ECO:0000256" key="8">
    <source>
        <dbReference type="ARBA" id="ARBA00022670"/>
    </source>
</evidence>
<keyword evidence="11" id="KW-0378">Hydrolase</keyword>
<dbReference type="Pfam" id="PF04389">
    <property type="entry name" value="Peptidase_M28"/>
    <property type="match status" value="1"/>
</dbReference>
<evidence type="ECO:0000256" key="4">
    <source>
        <dbReference type="ARBA" id="ARBA00004613"/>
    </source>
</evidence>
<keyword evidence="14" id="KW-0333">Golgi apparatus</keyword>
<feature type="chain" id="PRO_5032398734" description="Carboxypeptidase Q" evidence="21">
    <location>
        <begin position="22"/>
        <end position="497"/>
    </location>
</feature>
<comment type="caution">
    <text evidence="24">The sequence shown here is derived from an EMBL/GenBank/DDBJ whole genome shotgun (WGS) entry which is preliminary data.</text>
</comment>
<dbReference type="GO" id="GO:0046872">
    <property type="term" value="F:metal ion binding"/>
    <property type="evidence" value="ECO:0007669"/>
    <property type="project" value="UniProtKB-KW"/>
</dbReference>
<dbReference type="GO" id="GO:0006508">
    <property type="term" value="P:proteolysis"/>
    <property type="evidence" value="ECO:0007669"/>
    <property type="project" value="UniProtKB-KW"/>
</dbReference>
<evidence type="ECO:0000256" key="10">
    <source>
        <dbReference type="ARBA" id="ARBA00022729"/>
    </source>
</evidence>
<evidence type="ECO:0000256" key="2">
    <source>
        <dbReference type="ARBA" id="ARBA00004371"/>
    </source>
</evidence>
<dbReference type="AlphaFoldDB" id="A0A841EWZ2"/>
<dbReference type="GO" id="GO:0070573">
    <property type="term" value="F:metallodipeptidase activity"/>
    <property type="evidence" value="ECO:0007669"/>
    <property type="project" value="InterPro"/>
</dbReference>
<evidence type="ECO:0000256" key="16">
    <source>
        <dbReference type="ARBA" id="ARBA00023145"/>
    </source>
</evidence>
<keyword evidence="15" id="KW-0482">Metalloprotease</keyword>
<dbReference type="Pfam" id="PF02225">
    <property type="entry name" value="PA"/>
    <property type="match status" value="1"/>
</dbReference>
<keyword evidence="8" id="KW-0645">Protease</keyword>
<dbReference type="GO" id="GO:0005576">
    <property type="term" value="C:extracellular region"/>
    <property type="evidence" value="ECO:0007669"/>
    <property type="project" value="UniProtKB-SubCell"/>
</dbReference>
<keyword evidence="17" id="KW-0325">Glycoprotein</keyword>
<evidence type="ECO:0000313" key="25">
    <source>
        <dbReference type="Proteomes" id="UP000524404"/>
    </source>
</evidence>
<keyword evidence="10 21" id="KW-0732">Signal</keyword>
<evidence type="ECO:0000256" key="12">
    <source>
        <dbReference type="ARBA" id="ARBA00022824"/>
    </source>
</evidence>
<evidence type="ECO:0000256" key="20">
    <source>
        <dbReference type="ARBA" id="ARBA00033328"/>
    </source>
</evidence>
<keyword evidence="25" id="KW-1185">Reference proteome</keyword>
<dbReference type="InterPro" id="IPR039866">
    <property type="entry name" value="CPQ"/>
</dbReference>
<evidence type="ECO:0000256" key="15">
    <source>
        <dbReference type="ARBA" id="ARBA00023049"/>
    </source>
</evidence>
<keyword evidence="7 24" id="KW-0121">Carboxypeptidase</keyword>
<feature type="domain" description="PA" evidence="22">
    <location>
        <begin position="131"/>
        <end position="227"/>
    </location>
</feature>
<evidence type="ECO:0000256" key="13">
    <source>
        <dbReference type="ARBA" id="ARBA00022833"/>
    </source>
</evidence>
<protein>
    <recommendedName>
        <fullName evidence="5">Carboxypeptidase Q</fullName>
    </recommendedName>
    <alternativeName>
        <fullName evidence="20">Plasma glutamate carboxypeptidase</fullName>
    </alternativeName>
</protein>
<evidence type="ECO:0000259" key="22">
    <source>
        <dbReference type="Pfam" id="PF02225"/>
    </source>
</evidence>
<keyword evidence="6" id="KW-0964">Secreted</keyword>
<dbReference type="InterPro" id="IPR003137">
    <property type="entry name" value="PA_domain"/>
</dbReference>
<evidence type="ECO:0000256" key="6">
    <source>
        <dbReference type="ARBA" id="ARBA00022525"/>
    </source>
</evidence>
<evidence type="ECO:0000256" key="9">
    <source>
        <dbReference type="ARBA" id="ARBA00022723"/>
    </source>
</evidence>
<comment type="subunit">
    <text evidence="19">Homodimer. The monomeric form is inactive while the homodimer is active.</text>
</comment>
<evidence type="ECO:0000256" key="3">
    <source>
        <dbReference type="ARBA" id="ARBA00004555"/>
    </source>
</evidence>
<dbReference type="InterPro" id="IPR007484">
    <property type="entry name" value="Peptidase_M28"/>
</dbReference>
<dbReference type="GO" id="GO:0004180">
    <property type="term" value="F:carboxypeptidase activity"/>
    <property type="evidence" value="ECO:0007669"/>
    <property type="project" value="UniProtKB-KW"/>
</dbReference>
<evidence type="ECO:0000256" key="7">
    <source>
        <dbReference type="ARBA" id="ARBA00022645"/>
    </source>
</evidence>
<evidence type="ECO:0000256" key="1">
    <source>
        <dbReference type="ARBA" id="ARBA00004240"/>
    </source>
</evidence>
<feature type="domain" description="Peptidase M28" evidence="23">
    <location>
        <begin position="256"/>
        <end position="449"/>
    </location>
</feature>
<gene>
    <name evidence="24" type="ORF">HNP25_004277</name>
</gene>
<keyword evidence="9" id="KW-0479">Metal-binding</keyword>
<evidence type="ECO:0000256" key="5">
    <source>
        <dbReference type="ARBA" id="ARBA00014116"/>
    </source>
</evidence>
<evidence type="ECO:0000313" key="24">
    <source>
        <dbReference type="EMBL" id="MBB6005603.1"/>
    </source>
</evidence>
<dbReference type="SUPFAM" id="SSF53187">
    <property type="entry name" value="Zn-dependent exopeptidases"/>
    <property type="match status" value="1"/>
</dbReference>
<name>A0A841EWZ2_9BACT</name>